<keyword evidence="2" id="KW-1185">Reference proteome</keyword>
<sequence>MNTRYVKQLLRNIYCTKYFLNKEEPYRNYMHSVFNRLQLQRSRADKVEKDKLKEEQKGCQFSLKSKVKKVDDNNGISKYSSDEEDSSDSKWKLELAWLTKAVEPALQFCRWALPTGLLSVNFITCFI</sequence>
<dbReference type="Proteomes" id="UP001058974">
    <property type="component" value="Chromosome 6"/>
</dbReference>
<organism evidence="1 2">
    <name type="scientific">Pisum sativum</name>
    <name type="common">Garden pea</name>
    <name type="synonym">Lathyrus oleraceus</name>
    <dbReference type="NCBI Taxonomy" id="3888"/>
    <lineage>
        <taxon>Eukaryota</taxon>
        <taxon>Viridiplantae</taxon>
        <taxon>Streptophyta</taxon>
        <taxon>Embryophyta</taxon>
        <taxon>Tracheophyta</taxon>
        <taxon>Spermatophyta</taxon>
        <taxon>Magnoliopsida</taxon>
        <taxon>eudicotyledons</taxon>
        <taxon>Gunneridae</taxon>
        <taxon>Pentapetalae</taxon>
        <taxon>rosids</taxon>
        <taxon>fabids</taxon>
        <taxon>Fabales</taxon>
        <taxon>Fabaceae</taxon>
        <taxon>Papilionoideae</taxon>
        <taxon>50 kb inversion clade</taxon>
        <taxon>NPAAA clade</taxon>
        <taxon>Hologalegina</taxon>
        <taxon>IRL clade</taxon>
        <taxon>Fabeae</taxon>
        <taxon>Lathyrus</taxon>
    </lineage>
</organism>
<accession>A0A9D4W4T6</accession>
<dbReference type="Gramene" id="Psat06G0152900-T10">
    <property type="protein sequence ID" value="KAI5394953.1"/>
    <property type="gene ID" value="KIW84_061529"/>
</dbReference>
<dbReference type="EMBL" id="JAMSHJ010000006">
    <property type="protein sequence ID" value="KAI5394953.1"/>
    <property type="molecule type" value="Genomic_DNA"/>
</dbReference>
<protein>
    <submittedName>
        <fullName evidence="1">Uncharacterized protein</fullName>
    </submittedName>
</protein>
<reference evidence="1 2" key="1">
    <citation type="journal article" date="2022" name="Nat. Genet.">
        <title>Improved pea reference genome and pan-genome highlight genomic features and evolutionary characteristics.</title>
        <authorList>
            <person name="Yang T."/>
            <person name="Liu R."/>
            <person name="Luo Y."/>
            <person name="Hu S."/>
            <person name="Wang D."/>
            <person name="Wang C."/>
            <person name="Pandey M.K."/>
            <person name="Ge S."/>
            <person name="Xu Q."/>
            <person name="Li N."/>
            <person name="Li G."/>
            <person name="Huang Y."/>
            <person name="Saxena R.K."/>
            <person name="Ji Y."/>
            <person name="Li M."/>
            <person name="Yan X."/>
            <person name="He Y."/>
            <person name="Liu Y."/>
            <person name="Wang X."/>
            <person name="Xiang C."/>
            <person name="Varshney R.K."/>
            <person name="Ding H."/>
            <person name="Gao S."/>
            <person name="Zong X."/>
        </authorList>
    </citation>
    <scope>NUCLEOTIDE SEQUENCE [LARGE SCALE GENOMIC DNA]</scope>
    <source>
        <strain evidence="1 2">cv. Zhongwan 6</strain>
    </source>
</reference>
<name>A0A9D4W4T6_PEA</name>
<gene>
    <name evidence="1" type="ORF">KIW84_061529</name>
</gene>
<dbReference type="AlphaFoldDB" id="A0A9D4W4T6"/>
<evidence type="ECO:0000313" key="1">
    <source>
        <dbReference type="EMBL" id="KAI5394953.1"/>
    </source>
</evidence>
<evidence type="ECO:0000313" key="2">
    <source>
        <dbReference type="Proteomes" id="UP001058974"/>
    </source>
</evidence>
<comment type="caution">
    <text evidence="1">The sequence shown here is derived from an EMBL/GenBank/DDBJ whole genome shotgun (WGS) entry which is preliminary data.</text>
</comment>
<proteinExistence type="predicted"/>